<organism evidence="1 2">
    <name type="scientific">Candidatus Borkfalkia faecavium</name>
    <dbReference type="NCBI Taxonomy" id="2838508"/>
    <lineage>
        <taxon>Bacteria</taxon>
        <taxon>Bacillati</taxon>
        <taxon>Bacillota</taxon>
        <taxon>Clostridia</taxon>
        <taxon>Christensenellales</taxon>
        <taxon>Christensenellaceae</taxon>
        <taxon>Candidatus Borkfalkia</taxon>
    </lineage>
</organism>
<proteinExistence type="predicted"/>
<dbReference type="Proteomes" id="UP000886847">
    <property type="component" value="Unassembled WGS sequence"/>
</dbReference>
<evidence type="ECO:0000313" key="1">
    <source>
        <dbReference type="EMBL" id="HIX51161.1"/>
    </source>
</evidence>
<sequence>MKPLVKRINKRRAGRPVRLFSAPKKSGYSAACKNYGCSAVRKKSGGFAPKNFSGGFAQKKFGGAVKKAQTRPAK</sequence>
<comment type="caution">
    <text evidence="1">The sequence shown here is derived from an EMBL/GenBank/DDBJ whole genome shotgun (WGS) entry which is preliminary data.</text>
</comment>
<protein>
    <submittedName>
        <fullName evidence="1">Uncharacterized protein</fullName>
    </submittedName>
</protein>
<accession>A0A9D2AW01</accession>
<reference evidence="1" key="1">
    <citation type="journal article" date="2021" name="PeerJ">
        <title>Extensive microbial diversity within the chicken gut microbiome revealed by metagenomics and culture.</title>
        <authorList>
            <person name="Gilroy R."/>
            <person name="Ravi A."/>
            <person name="Getino M."/>
            <person name="Pursley I."/>
            <person name="Horton D.L."/>
            <person name="Alikhan N.F."/>
            <person name="Baker D."/>
            <person name="Gharbi K."/>
            <person name="Hall N."/>
            <person name="Watson M."/>
            <person name="Adriaenssens E.M."/>
            <person name="Foster-Nyarko E."/>
            <person name="Jarju S."/>
            <person name="Secka A."/>
            <person name="Antonio M."/>
            <person name="Oren A."/>
            <person name="Chaudhuri R.R."/>
            <person name="La Ragione R."/>
            <person name="Hildebrand F."/>
            <person name="Pallen M.J."/>
        </authorList>
    </citation>
    <scope>NUCLEOTIDE SEQUENCE</scope>
    <source>
        <strain evidence="1">2189</strain>
    </source>
</reference>
<evidence type="ECO:0000313" key="2">
    <source>
        <dbReference type="Proteomes" id="UP000886847"/>
    </source>
</evidence>
<name>A0A9D2AW01_9FIRM</name>
<dbReference type="AlphaFoldDB" id="A0A9D2AW01"/>
<gene>
    <name evidence="1" type="ORF">H9851_07785</name>
</gene>
<dbReference type="EMBL" id="DXEW01000037">
    <property type="protein sequence ID" value="HIX51161.1"/>
    <property type="molecule type" value="Genomic_DNA"/>
</dbReference>
<reference evidence="1" key="2">
    <citation type="submission" date="2021-04" db="EMBL/GenBank/DDBJ databases">
        <authorList>
            <person name="Gilroy R."/>
        </authorList>
    </citation>
    <scope>NUCLEOTIDE SEQUENCE</scope>
    <source>
        <strain evidence="1">2189</strain>
    </source>
</reference>